<comment type="caution">
    <text evidence="2">The sequence shown here is derived from an EMBL/GenBank/DDBJ whole genome shotgun (WGS) entry which is preliminary data.</text>
</comment>
<evidence type="ECO:0000313" key="3">
    <source>
        <dbReference type="Proteomes" id="UP001165561"/>
    </source>
</evidence>
<name>A0ABT5TSI7_9MICO</name>
<keyword evidence="1" id="KW-0472">Membrane</keyword>
<evidence type="ECO:0000256" key="1">
    <source>
        <dbReference type="SAM" id="Phobius"/>
    </source>
</evidence>
<proteinExistence type="predicted"/>
<dbReference type="InterPro" id="IPR043130">
    <property type="entry name" value="CDP-OH_PTrfase_TM_dom"/>
</dbReference>
<dbReference type="Proteomes" id="UP001165561">
    <property type="component" value="Unassembled WGS sequence"/>
</dbReference>
<keyword evidence="1" id="KW-0812">Transmembrane</keyword>
<feature type="transmembrane region" description="Helical" evidence="1">
    <location>
        <begin position="33"/>
        <end position="62"/>
    </location>
</feature>
<accession>A0ABT5TSI7</accession>
<dbReference type="EMBL" id="JARACI010000183">
    <property type="protein sequence ID" value="MDD9205012.1"/>
    <property type="molecule type" value="Genomic_DNA"/>
</dbReference>
<keyword evidence="1" id="KW-1133">Transmembrane helix</keyword>
<keyword evidence="3" id="KW-1185">Reference proteome</keyword>
<protein>
    <submittedName>
        <fullName evidence="2">CDP-alcohol phosphatidyltransferase family protein</fullName>
    </submittedName>
</protein>
<evidence type="ECO:0000313" key="2">
    <source>
        <dbReference type="EMBL" id="MDD9205012.1"/>
    </source>
</evidence>
<feature type="non-terminal residue" evidence="2">
    <location>
        <position position="63"/>
    </location>
</feature>
<gene>
    <name evidence="2" type="ORF">PU560_00865</name>
</gene>
<organism evidence="2 3">
    <name type="scientific">Georgenia halotolerans</name>
    <dbReference type="NCBI Taxonomy" id="3028317"/>
    <lineage>
        <taxon>Bacteria</taxon>
        <taxon>Bacillati</taxon>
        <taxon>Actinomycetota</taxon>
        <taxon>Actinomycetes</taxon>
        <taxon>Micrococcales</taxon>
        <taxon>Bogoriellaceae</taxon>
        <taxon>Georgenia</taxon>
    </lineage>
</organism>
<dbReference type="Gene3D" id="1.20.120.1760">
    <property type="match status" value="1"/>
</dbReference>
<sequence length="63" mass="6307">MLSRNGRGFAAWLFGPVARLLLRLGVSPDAVTIAGTVLVSGVALTLLPLGHLTAGALVLGALA</sequence>
<reference evidence="2" key="1">
    <citation type="submission" date="2023-02" db="EMBL/GenBank/DDBJ databases">
        <title>Georgenia sp.10Sc9-8, isolated from a soil sample collected from the Taklamakan desert.</title>
        <authorList>
            <person name="Liu S."/>
        </authorList>
    </citation>
    <scope>NUCLEOTIDE SEQUENCE</scope>
    <source>
        <strain evidence="2">10Sc9-8</strain>
    </source>
</reference>